<feature type="domain" description="Myo-inositol-1-phosphate synthase GAPDH-like" evidence="1">
    <location>
        <begin position="174"/>
        <end position="271"/>
    </location>
</feature>
<dbReference type="GO" id="GO:0004512">
    <property type="term" value="F:inositol-3-phosphate synthase activity"/>
    <property type="evidence" value="ECO:0007669"/>
    <property type="project" value="UniProtKB-EC"/>
</dbReference>
<keyword evidence="3" id="KW-1185">Reference proteome</keyword>
<dbReference type="RefSeq" id="WP_185044076.1">
    <property type="nucleotide sequence ID" value="NZ_BAABFG010000005.1"/>
</dbReference>
<dbReference type="AlphaFoldDB" id="A0A7W7H4F7"/>
<evidence type="ECO:0000313" key="3">
    <source>
        <dbReference type="Proteomes" id="UP000546162"/>
    </source>
</evidence>
<dbReference type="SUPFAM" id="SSF55347">
    <property type="entry name" value="Glyceraldehyde-3-phosphate dehydrogenase-like, C-terminal domain"/>
    <property type="match status" value="1"/>
</dbReference>
<reference evidence="2 3" key="1">
    <citation type="submission" date="2020-08" db="EMBL/GenBank/DDBJ databases">
        <title>Sequencing the genomes of 1000 actinobacteria strains.</title>
        <authorList>
            <person name="Klenk H.-P."/>
        </authorList>
    </citation>
    <scope>NUCLEOTIDE SEQUENCE [LARGE SCALE GENOMIC DNA]</scope>
    <source>
        <strain evidence="2 3">DSM 45809</strain>
    </source>
</reference>
<evidence type="ECO:0000313" key="2">
    <source>
        <dbReference type="EMBL" id="MBB4743830.1"/>
    </source>
</evidence>
<evidence type="ECO:0000259" key="1">
    <source>
        <dbReference type="Pfam" id="PF01658"/>
    </source>
</evidence>
<gene>
    <name evidence="2" type="ORF">BJY16_007289</name>
</gene>
<dbReference type="EMBL" id="JACHNB010000001">
    <property type="protein sequence ID" value="MBB4743830.1"/>
    <property type="molecule type" value="Genomic_DNA"/>
</dbReference>
<comment type="caution">
    <text evidence="2">The sequence shown here is derived from an EMBL/GenBank/DDBJ whole genome shotgun (WGS) entry which is preliminary data.</text>
</comment>
<name>A0A7W7H4F7_9ACTN</name>
<dbReference type="Gene3D" id="3.40.50.720">
    <property type="entry name" value="NAD(P)-binding Rossmann-like Domain"/>
    <property type="match status" value="1"/>
</dbReference>
<dbReference type="PANTHER" id="PTHR43125:SF1">
    <property type="entry name" value="INOSITOL-3-PHOSPHATE SYNTHASE"/>
    <property type="match status" value="1"/>
</dbReference>
<keyword evidence="2" id="KW-0413">Isomerase</keyword>
<proteinExistence type="predicted"/>
<dbReference type="InterPro" id="IPR013021">
    <property type="entry name" value="Myo-inos-1-P_Synthase_GAPDH"/>
</dbReference>
<organism evidence="2 3">
    <name type="scientific">Actinoplanes octamycinicus</name>
    <dbReference type="NCBI Taxonomy" id="135948"/>
    <lineage>
        <taxon>Bacteria</taxon>
        <taxon>Bacillati</taxon>
        <taxon>Actinomycetota</taxon>
        <taxon>Actinomycetes</taxon>
        <taxon>Micromonosporales</taxon>
        <taxon>Micromonosporaceae</taxon>
        <taxon>Actinoplanes</taxon>
    </lineage>
</organism>
<dbReference type="SUPFAM" id="SSF51735">
    <property type="entry name" value="NAD(P)-binding Rossmann-fold domains"/>
    <property type="match status" value="1"/>
</dbReference>
<dbReference type="PANTHER" id="PTHR43125">
    <property type="entry name" value="INOSITOL-3-PHOSPHATE SYNTHASE"/>
    <property type="match status" value="1"/>
</dbReference>
<dbReference type="EC" id="5.5.1.4" evidence="2"/>
<dbReference type="Gene3D" id="3.30.360.10">
    <property type="entry name" value="Dihydrodipicolinate Reductase, domain 2"/>
    <property type="match status" value="1"/>
</dbReference>
<dbReference type="Pfam" id="PF01658">
    <property type="entry name" value="Inos-1-P_synth"/>
    <property type="match status" value="1"/>
</dbReference>
<dbReference type="InterPro" id="IPR036291">
    <property type="entry name" value="NAD(P)-bd_dom_sf"/>
</dbReference>
<protein>
    <submittedName>
        <fullName evidence="2">Myo-inositol-1-phosphate synthase</fullName>
        <ecNumber evidence="2">5.5.1.4</ecNumber>
    </submittedName>
</protein>
<dbReference type="GO" id="GO:0006021">
    <property type="term" value="P:inositol biosynthetic process"/>
    <property type="evidence" value="ECO:0007669"/>
    <property type="project" value="TreeGrafter"/>
</dbReference>
<dbReference type="InterPro" id="IPR052199">
    <property type="entry name" value="MIPS"/>
</dbReference>
<accession>A0A7W7H4F7</accession>
<dbReference type="Proteomes" id="UP000546162">
    <property type="component" value="Unassembled WGS sequence"/>
</dbReference>
<sequence length="313" mass="32682">MIDRARVAVVGVGNNTSALVQGISYYRRTGSRVGISRPEVAGIGVGDVEVVAAFALSAGKVGRDLHEAIFAAPNNFPRIEAALDPSGVTVQRGLTGDDEIDRVAAAVRDAEVLLYSAPSGRPAIARSYAEVALAAGAAFVNTTSDPVARDPELLRRFEAAGLPLIGDDLTSQFGTSVVHHTLLRLLAERGLTLTSSYQVNLGGTEDFRNLVENPDTKHRSKVNALGSDQVQIAPLGFMPHLGSQKIAHLNLEARGWAGTEVSLDVRLKVHDPSGAAGVNIDLVRLAAGAARAGRGGYLAEAATMLKSPPGTAI</sequence>